<reference evidence="8 9" key="1">
    <citation type="submission" date="2014-03" db="EMBL/GenBank/DDBJ databases">
        <title>Draft genome of the hookworm Oesophagostomum dentatum.</title>
        <authorList>
            <person name="Mitreva M."/>
        </authorList>
    </citation>
    <scope>NUCLEOTIDE SEQUENCE [LARGE SCALE GENOMIC DNA]</scope>
    <source>
        <strain evidence="8 9">OD-Hann</strain>
    </source>
</reference>
<evidence type="ECO:0000313" key="9">
    <source>
        <dbReference type="Proteomes" id="UP000053660"/>
    </source>
</evidence>
<dbReference type="EMBL" id="KN552632">
    <property type="protein sequence ID" value="KHJ90812.1"/>
    <property type="molecule type" value="Genomic_DNA"/>
</dbReference>
<keyword evidence="2 6" id="KW-0812">Transmembrane</keyword>
<protein>
    <recommendedName>
        <fullName evidence="7">G-protein coupled receptors family 3 profile domain-containing protein</fullName>
    </recommendedName>
</protein>
<dbReference type="AlphaFoldDB" id="A0A0B1T4T8"/>
<dbReference type="PROSITE" id="PS50259">
    <property type="entry name" value="G_PROTEIN_RECEP_F3_4"/>
    <property type="match status" value="1"/>
</dbReference>
<feature type="transmembrane region" description="Helical" evidence="6">
    <location>
        <begin position="140"/>
        <end position="161"/>
    </location>
</feature>
<dbReference type="Pfam" id="PF00003">
    <property type="entry name" value="7tm_3"/>
    <property type="match status" value="1"/>
</dbReference>
<evidence type="ECO:0000256" key="6">
    <source>
        <dbReference type="SAM" id="Phobius"/>
    </source>
</evidence>
<evidence type="ECO:0000256" key="3">
    <source>
        <dbReference type="ARBA" id="ARBA00022989"/>
    </source>
</evidence>
<accession>A0A0B1T4T8</accession>
<organism evidence="8 9">
    <name type="scientific">Oesophagostomum dentatum</name>
    <name type="common">Nodular worm</name>
    <dbReference type="NCBI Taxonomy" id="61180"/>
    <lineage>
        <taxon>Eukaryota</taxon>
        <taxon>Metazoa</taxon>
        <taxon>Ecdysozoa</taxon>
        <taxon>Nematoda</taxon>
        <taxon>Chromadorea</taxon>
        <taxon>Rhabditida</taxon>
        <taxon>Rhabditina</taxon>
        <taxon>Rhabditomorpha</taxon>
        <taxon>Strongyloidea</taxon>
        <taxon>Strongylidae</taxon>
        <taxon>Oesophagostomum</taxon>
    </lineage>
</organism>
<evidence type="ECO:0000256" key="2">
    <source>
        <dbReference type="ARBA" id="ARBA00022692"/>
    </source>
</evidence>
<gene>
    <name evidence="8" type="ORF">OESDEN_09336</name>
</gene>
<dbReference type="OrthoDB" id="425344at2759"/>
<evidence type="ECO:0000256" key="4">
    <source>
        <dbReference type="ARBA" id="ARBA00023136"/>
    </source>
</evidence>
<evidence type="ECO:0000256" key="5">
    <source>
        <dbReference type="ARBA" id="ARBA00023180"/>
    </source>
</evidence>
<keyword evidence="9" id="KW-1185">Reference proteome</keyword>
<evidence type="ECO:0000313" key="8">
    <source>
        <dbReference type="EMBL" id="KHJ90812.1"/>
    </source>
</evidence>
<comment type="subcellular location">
    <subcellularLocation>
        <location evidence="1">Membrane</location>
        <topology evidence="1">Multi-pass membrane protein</topology>
    </subcellularLocation>
</comment>
<dbReference type="GO" id="GO:0004930">
    <property type="term" value="F:G protein-coupled receptor activity"/>
    <property type="evidence" value="ECO:0007669"/>
    <property type="project" value="InterPro"/>
</dbReference>
<dbReference type="Proteomes" id="UP000053660">
    <property type="component" value="Unassembled WGS sequence"/>
</dbReference>
<dbReference type="PANTHER" id="PTHR24060">
    <property type="entry name" value="METABOTROPIC GLUTAMATE RECEPTOR"/>
    <property type="match status" value="1"/>
</dbReference>
<feature type="transmembrane region" description="Helical" evidence="6">
    <location>
        <begin position="107"/>
        <end position="128"/>
    </location>
</feature>
<feature type="transmembrane region" description="Helical" evidence="6">
    <location>
        <begin position="182"/>
        <end position="204"/>
    </location>
</feature>
<keyword evidence="5" id="KW-0325">Glycoprotein</keyword>
<dbReference type="InterPro" id="IPR050726">
    <property type="entry name" value="mGluR"/>
</dbReference>
<keyword evidence="4 6" id="KW-0472">Membrane</keyword>
<proteinExistence type="predicted"/>
<evidence type="ECO:0000256" key="1">
    <source>
        <dbReference type="ARBA" id="ARBA00004141"/>
    </source>
</evidence>
<name>A0A0B1T4T8_OESDE</name>
<feature type="domain" description="G-protein coupled receptors family 3 profile" evidence="7">
    <location>
        <begin position="108"/>
        <end position="228"/>
    </location>
</feature>
<dbReference type="GO" id="GO:0016020">
    <property type="term" value="C:membrane"/>
    <property type="evidence" value="ECO:0007669"/>
    <property type="project" value="UniProtKB-SubCell"/>
</dbReference>
<evidence type="ECO:0000259" key="7">
    <source>
        <dbReference type="PROSITE" id="PS50259"/>
    </source>
</evidence>
<sequence>MQTLYFSHPLSHEPIYFNETTQYRDHTLVVNRVLFDAQLEYEQIASWNYLLGFKYTAGSELVMEERDGARVPLRSTCPRSSCSAEVARRAQAGETPKLKDSLKSIGVLVYTICAGLALMCLVSIMFFMTPNPFACFSRRILFPVAIATIFGPITIKSICIWRADLLTDRGDVRQAVGGHSVLTFWLCAAIVLVQLVVSIEWAVFEPASEMTYVVSLRHGNAWRCTPGDDVSRNF</sequence>
<dbReference type="InterPro" id="IPR017978">
    <property type="entry name" value="GPCR_3_C"/>
</dbReference>
<keyword evidence="3 6" id="KW-1133">Transmembrane helix</keyword>